<dbReference type="RefSeq" id="WP_063935700.1">
    <property type="nucleotide sequence ID" value="NZ_JALXRZ010000086.1"/>
</dbReference>
<accession>A0ABV3YM91</accession>
<feature type="transmembrane region" description="Helical" evidence="1">
    <location>
        <begin position="63"/>
        <end position="83"/>
    </location>
</feature>
<organism evidence="2 3">
    <name type="scientific">Dietzia cinnamea</name>
    <dbReference type="NCBI Taxonomy" id="321318"/>
    <lineage>
        <taxon>Bacteria</taxon>
        <taxon>Bacillati</taxon>
        <taxon>Actinomycetota</taxon>
        <taxon>Actinomycetes</taxon>
        <taxon>Mycobacteriales</taxon>
        <taxon>Dietziaceae</taxon>
        <taxon>Dietzia</taxon>
    </lineage>
</organism>
<dbReference type="Proteomes" id="UP001560293">
    <property type="component" value="Unassembled WGS sequence"/>
</dbReference>
<dbReference type="EMBL" id="JBFTEZ010000003">
    <property type="protein sequence ID" value="MEX6465988.1"/>
    <property type="molecule type" value="Genomic_DNA"/>
</dbReference>
<feature type="transmembrane region" description="Helical" evidence="1">
    <location>
        <begin position="121"/>
        <end position="144"/>
    </location>
</feature>
<name>A0ABV3YM91_9ACTN</name>
<keyword evidence="1" id="KW-0812">Transmembrane</keyword>
<evidence type="ECO:0000313" key="3">
    <source>
        <dbReference type="Proteomes" id="UP001560293"/>
    </source>
</evidence>
<gene>
    <name evidence="2" type="ORF">AB6N35_16890</name>
</gene>
<keyword evidence="1" id="KW-1133">Transmembrane helix</keyword>
<protein>
    <submittedName>
        <fullName evidence="2">Uncharacterized protein</fullName>
    </submittedName>
</protein>
<evidence type="ECO:0000256" key="1">
    <source>
        <dbReference type="SAM" id="Phobius"/>
    </source>
</evidence>
<keyword evidence="3" id="KW-1185">Reference proteome</keyword>
<evidence type="ECO:0000313" key="2">
    <source>
        <dbReference type="EMBL" id="MEX6465988.1"/>
    </source>
</evidence>
<comment type="caution">
    <text evidence="2">The sequence shown here is derived from an EMBL/GenBank/DDBJ whole genome shotgun (WGS) entry which is preliminary data.</text>
</comment>
<proteinExistence type="predicted"/>
<reference evidence="3" key="1">
    <citation type="submission" date="2024-07" db="EMBL/GenBank/DDBJ databases">
        <title>Pseudomonas strain that inhibits Aeromonas fish pathogens.</title>
        <authorList>
            <person name="Wildschutte H."/>
        </authorList>
    </citation>
    <scope>NUCLEOTIDE SEQUENCE [LARGE SCALE GENOMIC DNA]</scope>
    <source>
        <strain evidence="3">n60</strain>
    </source>
</reference>
<keyword evidence="1" id="KW-0472">Membrane</keyword>
<sequence length="147" mass="16414">MDLTDQKSSPSSPEPLTEDQRKHLDFIQAVVARLSSSSATIKGWTLTVATFVFGFAATQGFPVLAGLGLVIVTVFGLLDSYYLREERLFRYLYDDARRGEIEVYSMNKNLYAARCTKRSVIWSWSVCGFYGPLLLLGLGMLVWATVA</sequence>